<dbReference type="Proteomes" id="UP000001431">
    <property type="component" value="Chromosome"/>
</dbReference>
<dbReference type="HOGENOM" id="CLU_1782552_0_0_2"/>
<dbReference type="EMBL" id="CP000561">
    <property type="protein sequence ID" value="ABO08857.1"/>
    <property type="molecule type" value="Genomic_DNA"/>
</dbReference>
<dbReference type="PANTHER" id="PTHR39180">
    <property type="match status" value="1"/>
</dbReference>
<dbReference type="OrthoDB" id="56850at2157"/>
<dbReference type="GeneID" id="4909348"/>
<dbReference type="KEGG" id="pcl:Pcal_1437"/>
<sequence>MSTEERLLKALESPKTQEALAEIVERIDVLRDLVRTLWEFKRSGVLDDLLQLATTLRFITEGLLTPGFIEKVAKLQEVALTAAVNMSQDTSKLDCLTTAVAVAEVEKPIGLMGLLAALRDPDVQRGLGYLVSLLKQLGKCMEKRY</sequence>
<dbReference type="PANTHER" id="PTHR39180:SF2">
    <property type="entry name" value="DUF1641 DOMAIN-CONTAINING PROTEIN"/>
    <property type="match status" value="1"/>
</dbReference>
<organism evidence="1 2">
    <name type="scientific">Pyrobaculum calidifontis (strain DSM 21063 / JCM 11548 / VA1)</name>
    <dbReference type="NCBI Taxonomy" id="410359"/>
    <lineage>
        <taxon>Archaea</taxon>
        <taxon>Thermoproteota</taxon>
        <taxon>Thermoprotei</taxon>
        <taxon>Thermoproteales</taxon>
        <taxon>Thermoproteaceae</taxon>
        <taxon>Pyrobaculum</taxon>
    </lineage>
</organism>
<name>A3MW40_PYRCJ</name>
<evidence type="ECO:0008006" key="3">
    <source>
        <dbReference type="Google" id="ProtNLM"/>
    </source>
</evidence>
<keyword evidence="2" id="KW-1185">Reference proteome</keyword>
<dbReference type="AlphaFoldDB" id="A3MW40"/>
<evidence type="ECO:0000313" key="2">
    <source>
        <dbReference type="Proteomes" id="UP000001431"/>
    </source>
</evidence>
<dbReference type="RefSeq" id="WP_011850115.1">
    <property type="nucleotide sequence ID" value="NC_009073.1"/>
</dbReference>
<reference evidence="1" key="1">
    <citation type="submission" date="2007-02" db="EMBL/GenBank/DDBJ databases">
        <title>Complete sequence of Pyrobaculum calidifontis JCM 11548.</title>
        <authorList>
            <consortium name="US DOE Joint Genome Institute"/>
            <person name="Copeland A."/>
            <person name="Lucas S."/>
            <person name="Lapidus A."/>
            <person name="Barry K."/>
            <person name="Glavina del Rio T."/>
            <person name="Dalin E."/>
            <person name="Tice H."/>
            <person name="Pitluck S."/>
            <person name="Chain P."/>
            <person name="Malfatti S."/>
            <person name="Shin M."/>
            <person name="Vergez L."/>
            <person name="Schmutz J."/>
            <person name="Larimer F."/>
            <person name="Land M."/>
            <person name="Hauser L."/>
            <person name="Kyrpides N."/>
            <person name="Mikhailova N."/>
            <person name="Cozen A.E."/>
            <person name="Fitz-Gibbon S.T."/>
            <person name="House C.H."/>
            <person name="Saltikov C."/>
            <person name="Lowe T.M."/>
            <person name="Richardson P."/>
        </authorList>
    </citation>
    <scope>NUCLEOTIDE SEQUENCE [LARGE SCALE GENOMIC DNA]</scope>
    <source>
        <strain evidence="1">JCM 11548</strain>
    </source>
</reference>
<proteinExistence type="predicted"/>
<evidence type="ECO:0000313" key="1">
    <source>
        <dbReference type="EMBL" id="ABO08857.1"/>
    </source>
</evidence>
<accession>A3MW40</accession>
<dbReference type="eggNOG" id="arCOG02113">
    <property type="taxonomic scope" value="Archaea"/>
</dbReference>
<dbReference type="InterPro" id="IPR012440">
    <property type="entry name" value="DUF1641"/>
</dbReference>
<dbReference type="STRING" id="410359.Pcal_1437"/>
<dbReference type="Pfam" id="PF07849">
    <property type="entry name" value="DUF1641"/>
    <property type="match status" value="1"/>
</dbReference>
<protein>
    <recommendedName>
        <fullName evidence="3">DUF1641 domain-containing protein</fullName>
    </recommendedName>
</protein>
<gene>
    <name evidence="1" type="ordered locus">Pcal_1437</name>
</gene>